<feature type="binding site" evidence="11">
    <location>
        <position position="348"/>
    </location>
    <ligand>
        <name>ATP</name>
        <dbReference type="ChEBI" id="CHEBI:30616"/>
    </ligand>
</feature>
<feature type="binding site" evidence="11">
    <location>
        <position position="35"/>
    </location>
    <ligand>
        <name>ATP</name>
        <dbReference type="ChEBI" id="CHEBI:30616"/>
    </ligand>
</feature>
<dbReference type="PIRSF" id="PIRSF002583">
    <property type="entry name" value="Hsp90"/>
    <property type="match status" value="1"/>
</dbReference>
<feature type="binding site" evidence="11">
    <location>
        <begin position="97"/>
        <end position="98"/>
    </location>
    <ligand>
        <name>ATP</name>
        <dbReference type="ChEBI" id="CHEBI:30616"/>
    </ligand>
</feature>
<keyword evidence="3 10" id="KW-0963">Cytoplasm</keyword>
<sequence length="641" mass="73345">MAQYKFETEVNQLLSLIIHSLYSNKEIFLRELVSNASDALDKLKYLTVSDEAYKQIQFKPRIDICFDETANTLTIRDTGIGMNAEDLKSNLGTIARSGTKAFLENLAAADKKDSNLIGQFGVGFYSAFMTASTIDVISKKAGETEVWKWSSDGKGSYDLEAVDDSAFPVMDEVPEGVNGTCIVLHLNNEDSEYATRWKIEEIIKTYSDHIAFPIYLHYVQKEYDDKGKVKSESPKVEQINDGGALWQKSKSSLKEEDYFNFYKSLSHDSENPLMYIHTKAEGTQEYTTLFYIPSKAPFDMFHADYKPGVKLFVKRVFITDDEKELLPTYLRFVRGVIDSEDLPLNVSREILQQNRILTSIKNASVNKLLSEFKKLSETDKEKYSKFIAEFNRPLKEGLYGDYEHREELMELVRFKTTSSEVKEDEWTSFADYVSRMKSGQKAIYYITGDDEKTLRQSPHLEAYKAKGFEVLIMSDEVDDIVIPSLHKYKEWELKAANRAGSDEELNTAEETKEAEKKEKDFKPVLEKIKEALGDKVKEVRFSKRLSDSPSCIVVDEKDPSLQMERMMRAMGQFTASSVKPILEVNAAHILVQKLKSCEDKTFIDDMSNMLLEQALLVESGELKAPVDFVKRINRLMSQELK</sequence>
<comment type="function">
    <text evidence="8 10">Molecular chaperone. Has ATPase activity.</text>
</comment>
<dbReference type="Gene3D" id="3.40.50.11260">
    <property type="match status" value="1"/>
</dbReference>
<comment type="subcellular location">
    <subcellularLocation>
        <location evidence="1 10">Cytoplasm</location>
    </subcellularLocation>
</comment>
<dbReference type="FunFam" id="3.30.230.80:FF:000002">
    <property type="entry name" value="Molecular chaperone HtpG"/>
    <property type="match status" value="1"/>
</dbReference>
<keyword evidence="6 10" id="KW-0346">Stress response</keyword>
<dbReference type="GO" id="GO:0005737">
    <property type="term" value="C:cytoplasm"/>
    <property type="evidence" value="ECO:0007669"/>
    <property type="project" value="UniProtKB-SubCell"/>
</dbReference>
<comment type="subunit">
    <text evidence="10">Homodimer.</text>
</comment>
<dbReference type="FunFam" id="3.30.565.10:FF:000009">
    <property type="entry name" value="Molecular chaperone HtpG"/>
    <property type="match status" value="1"/>
</dbReference>
<dbReference type="InterPro" id="IPR037196">
    <property type="entry name" value="HSP90_C"/>
</dbReference>
<name>A0A7S6WNW8_9SPIR</name>
<dbReference type="Gene3D" id="3.30.565.10">
    <property type="entry name" value="Histidine kinase-like ATPase, C-terminal domain"/>
    <property type="match status" value="1"/>
</dbReference>
<dbReference type="RefSeq" id="WP_029409945.1">
    <property type="nucleotide sequence ID" value="NZ_CP061839.1"/>
</dbReference>
<dbReference type="InterPro" id="IPR020568">
    <property type="entry name" value="Ribosomal_Su5_D2-typ_SF"/>
</dbReference>
<feature type="binding site" evidence="11">
    <location>
        <position position="82"/>
    </location>
    <ligand>
        <name>ATP</name>
        <dbReference type="ChEBI" id="CHEBI:30616"/>
    </ligand>
</feature>
<dbReference type="SUPFAM" id="SSF110942">
    <property type="entry name" value="HSP90 C-terminal domain"/>
    <property type="match status" value="1"/>
</dbReference>
<feature type="binding site" evidence="11">
    <location>
        <position position="90"/>
    </location>
    <ligand>
        <name>ATP</name>
        <dbReference type="ChEBI" id="CHEBI:30616"/>
    </ligand>
</feature>
<keyword evidence="4 10" id="KW-0547">Nucleotide-binding</keyword>
<evidence type="ECO:0000256" key="3">
    <source>
        <dbReference type="ARBA" id="ARBA00022490"/>
    </source>
</evidence>
<dbReference type="EMBL" id="CP061839">
    <property type="protein sequence ID" value="QOW60613.1"/>
    <property type="molecule type" value="Genomic_DNA"/>
</dbReference>
<evidence type="ECO:0000256" key="5">
    <source>
        <dbReference type="ARBA" id="ARBA00022840"/>
    </source>
</evidence>
<evidence type="ECO:0000256" key="11">
    <source>
        <dbReference type="PIRSR" id="PIRSR002583-1"/>
    </source>
</evidence>
<keyword evidence="7 10" id="KW-0143">Chaperone</keyword>
<comment type="similarity">
    <text evidence="2 10">Belongs to the heat shock protein 90 family.</text>
</comment>
<keyword evidence="5 10" id="KW-0067">ATP-binding</keyword>
<protein>
    <recommendedName>
        <fullName evidence="9 10">Chaperone protein HtpG</fullName>
    </recommendedName>
    <alternativeName>
        <fullName evidence="10">Heat shock protein HtpG</fullName>
    </alternativeName>
    <alternativeName>
        <fullName evidence="10">High temperature protein G</fullName>
    </alternativeName>
</protein>
<dbReference type="InterPro" id="IPR001404">
    <property type="entry name" value="Hsp90_fam"/>
</dbReference>
<feature type="binding site" evidence="11">
    <location>
        <position position="31"/>
    </location>
    <ligand>
        <name>ATP</name>
        <dbReference type="ChEBI" id="CHEBI:30616"/>
    </ligand>
</feature>
<dbReference type="Pfam" id="PF00183">
    <property type="entry name" value="HSP90"/>
    <property type="match status" value="1"/>
</dbReference>
<dbReference type="PROSITE" id="PS00298">
    <property type="entry name" value="HSP90"/>
    <property type="match status" value="1"/>
</dbReference>
<evidence type="ECO:0000256" key="2">
    <source>
        <dbReference type="ARBA" id="ARBA00008239"/>
    </source>
</evidence>
<feature type="binding site" evidence="11">
    <location>
        <position position="180"/>
    </location>
    <ligand>
        <name>ATP</name>
        <dbReference type="ChEBI" id="CHEBI:30616"/>
    </ligand>
</feature>
<gene>
    <name evidence="10 12" type="primary">htpG</name>
    <name evidence="12" type="ORF">IFE08_12535</name>
</gene>
<feature type="binding site" evidence="11">
    <location>
        <begin position="119"/>
        <end position="124"/>
    </location>
    <ligand>
        <name>ATP</name>
        <dbReference type="ChEBI" id="CHEBI:30616"/>
    </ligand>
</feature>
<evidence type="ECO:0000313" key="12">
    <source>
        <dbReference type="EMBL" id="QOW60613.1"/>
    </source>
</evidence>
<evidence type="ECO:0000256" key="10">
    <source>
        <dbReference type="HAMAP-Rule" id="MF_00505"/>
    </source>
</evidence>
<dbReference type="SUPFAM" id="SSF55874">
    <property type="entry name" value="ATPase domain of HSP90 chaperone/DNA topoisomerase II/histidine kinase"/>
    <property type="match status" value="1"/>
</dbReference>
<comment type="caution">
    <text evidence="10">Lacks conserved residue(s) required for the propagation of feature annotation.</text>
</comment>
<dbReference type="PRINTS" id="PR00775">
    <property type="entry name" value="HEATSHOCK90"/>
</dbReference>
<dbReference type="InterPro" id="IPR036890">
    <property type="entry name" value="HATPase_C_sf"/>
</dbReference>
<dbReference type="GO" id="GO:0016887">
    <property type="term" value="F:ATP hydrolysis activity"/>
    <property type="evidence" value="ECO:0007669"/>
    <property type="project" value="InterPro"/>
</dbReference>
<feature type="region of interest" description="C" evidence="10">
    <location>
        <begin position="566"/>
        <end position="641"/>
    </location>
</feature>
<dbReference type="PANTHER" id="PTHR11528">
    <property type="entry name" value="HEAT SHOCK PROTEIN 90 FAMILY MEMBER"/>
    <property type="match status" value="1"/>
</dbReference>
<evidence type="ECO:0000256" key="6">
    <source>
        <dbReference type="ARBA" id="ARBA00023016"/>
    </source>
</evidence>
<feature type="binding site" evidence="11">
    <location>
        <position position="77"/>
    </location>
    <ligand>
        <name>ATP</name>
        <dbReference type="ChEBI" id="CHEBI:30616"/>
    </ligand>
</feature>
<proteinExistence type="inferred from homology"/>
<dbReference type="GO" id="GO:0005524">
    <property type="term" value="F:ATP binding"/>
    <property type="evidence" value="ECO:0007669"/>
    <property type="project" value="UniProtKB-UniRule"/>
</dbReference>
<evidence type="ECO:0000313" key="13">
    <source>
        <dbReference type="Proteomes" id="UP000593915"/>
    </source>
</evidence>
<dbReference type="NCBIfam" id="NF003555">
    <property type="entry name" value="PRK05218.1"/>
    <property type="match status" value="1"/>
</dbReference>
<dbReference type="AlphaFoldDB" id="A0A7S6WNW8"/>
<accession>A0A7S6WNW8</accession>
<dbReference type="InterPro" id="IPR019805">
    <property type="entry name" value="Heat_shock_protein_90_CS"/>
</dbReference>
<dbReference type="SUPFAM" id="SSF54211">
    <property type="entry name" value="Ribosomal protein S5 domain 2-like"/>
    <property type="match status" value="1"/>
</dbReference>
<dbReference type="Gene3D" id="1.20.120.790">
    <property type="entry name" value="Heat shock protein 90, C-terminal domain"/>
    <property type="match status" value="1"/>
</dbReference>
<organism evidence="12 13">
    <name type="scientific">Treponema pedis</name>
    <dbReference type="NCBI Taxonomy" id="409322"/>
    <lineage>
        <taxon>Bacteria</taxon>
        <taxon>Pseudomonadati</taxon>
        <taxon>Spirochaetota</taxon>
        <taxon>Spirochaetia</taxon>
        <taxon>Spirochaetales</taxon>
        <taxon>Treponemataceae</taxon>
        <taxon>Treponema</taxon>
    </lineage>
</organism>
<evidence type="ECO:0000256" key="9">
    <source>
        <dbReference type="ARBA" id="ARBA00070675"/>
    </source>
</evidence>
<reference evidence="12 13" key="1">
    <citation type="submission" date="2020-09" db="EMBL/GenBank/DDBJ databases">
        <title>Characterization of Treponema spp. from bovine digital dermatitis in Korea.</title>
        <authorList>
            <person name="Espiritu H.M."/>
            <person name="Cho Y.I."/>
            <person name="Mamuad L."/>
        </authorList>
    </citation>
    <scope>NUCLEOTIDE SEQUENCE [LARGE SCALE GENOMIC DNA]</scope>
    <source>
        <strain evidence="12 13">KS1</strain>
    </source>
</reference>
<evidence type="ECO:0000256" key="1">
    <source>
        <dbReference type="ARBA" id="ARBA00004496"/>
    </source>
</evidence>
<dbReference type="GO" id="GO:0140662">
    <property type="term" value="F:ATP-dependent protein folding chaperone"/>
    <property type="evidence" value="ECO:0007669"/>
    <property type="project" value="InterPro"/>
</dbReference>
<evidence type="ECO:0000256" key="7">
    <source>
        <dbReference type="ARBA" id="ARBA00023186"/>
    </source>
</evidence>
<dbReference type="GO" id="GO:0051082">
    <property type="term" value="F:unfolded protein binding"/>
    <property type="evidence" value="ECO:0007669"/>
    <property type="project" value="UniProtKB-UniRule"/>
</dbReference>
<dbReference type="CDD" id="cd16927">
    <property type="entry name" value="HATPase_Hsp90-like"/>
    <property type="match status" value="1"/>
</dbReference>
<dbReference type="InterPro" id="IPR020575">
    <property type="entry name" value="Hsp90_N"/>
</dbReference>
<dbReference type="Proteomes" id="UP000593915">
    <property type="component" value="Chromosome"/>
</dbReference>
<dbReference type="Gene3D" id="3.30.230.80">
    <property type="match status" value="1"/>
</dbReference>
<evidence type="ECO:0000256" key="4">
    <source>
        <dbReference type="ARBA" id="ARBA00022741"/>
    </source>
</evidence>
<feature type="region of interest" description="A; substrate-binding" evidence="10">
    <location>
        <begin position="1"/>
        <end position="348"/>
    </location>
</feature>
<dbReference type="HAMAP" id="MF_00505">
    <property type="entry name" value="HSP90"/>
    <property type="match status" value="1"/>
</dbReference>
<dbReference type="Pfam" id="PF13589">
    <property type="entry name" value="HATPase_c_3"/>
    <property type="match status" value="1"/>
</dbReference>
<evidence type="ECO:0000256" key="8">
    <source>
        <dbReference type="ARBA" id="ARBA00058590"/>
    </source>
</evidence>